<dbReference type="AlphaFoldDB" id="A0A135Z4Y7"/>
<dbReference type="EMBL" id="LSRC01000037">
    <property type="protein sequence ID" value="KXI16730.1"/>
    <property type="molecule type" value="Genomic_DNA"/>
</dbReference>
<gene>
    <name evidence="1" type="ORF">HMPREF3230_00888</name>
</gene>
<accession>A0A135Z4Y7</accession>
<name>A0A135Z4Y7_GARVA</name>
<evidence type="ECO:0000313" key="1">
    <source>
        <dbReference type="EMBL" id="KXI16730.1"/>
    </source>
</evidence>
<organism evidence="1 2">
    <name type="scientific">Gardnerella vaginalis</name>
    <dbReference type="NCBI Taxonomy" id="2702"/>
    <lineage>
        <taxon>Bacteria</taxon>
        <taxon>Bacillati</taxon>
        <taxon>Actinomycetota</taxon>
        <taxon>Actinomycetes</taxon>
        <taxon>Bifidobacteriales</taxon>
        <taxon>Bifidobacteriaceae</taxon>
        <taxon>Gardnerella</taxon>
    </lineage>
</organism>
<dbReference type="RefSeq" id="WP_075523690.1">
    <property type="nucleotide sequence ID" value="NZ_KQ961868.1"/>
</dbReference>
<protein>
    <submittedName>
        <fullName evidence="1">Uncharacterized protein</fullName>
    </submittedName>
</protein>
<comment type="caution">
    <text evidence="1">The sequence shown here is derived from an EMBL/GenBank/DDBJ whole genome shotgun (WGS) entry which is preliminary data.</text>
</comment>
<sequence>MELGGGCVVEVVWWKWWREWCRKWCGVVLWRAGGALVNAVAALGEGTCSGVLSVGVCKSLILQGFSML</sequence>
<proteinExistence type="predicted"/>
<reference evidence="1 2" key="1">
    <citation type="submission" date="2016-02" db="EMBL/GenBank/DDBJ databases">
        <authorList>
            <person name="Wen L."/>
            <person name="He K."/>
            <person name="Yang H."/>
        </authorList>
    </citation>
    <scope>NUCLEOTIDE SEQUENCE [LARGE SCALE GENOMIC DNA]</scope>
    <source>
        <strain evidence="1 2">CMW7778B</strain>
    </source>
</reference>
<dbReference type="Proteomes" id="UP000070505">
    <property type="component" value="Unassembled WGS sequence"/>
</dbReference>
<evidence type="ECO:0000313" key="2">
    <source>
        <dbReference type="Proteomes" id="UP000070505"/>
    </source>
</evidence>